<accession>A0ABQ7WTN1</accession>
<keyword evidence="5" id="KW-0812">Transmembrane</keyword>
<feature type="region of interest" description="Disordered" evidence="4">
    <location>
        <begin position="340"/>
        <end position="361"/>
    </location>
</feature>
<keyword evidence="5" id="KW-0472">Membrane</keyword>
<feature type="region of interest" description="Disordered" evidence="4">
    <location>
        <begin position="1"/>
        <end position="29"/>
    </location>
</feature>
<feature type="repeat" description="PPR" evidence="3">
    <location>
        <begin position="497"/>
        <end position="531"/>
    </location>
</feature>
<feature type="repeat" description="PPR" evidence="3">
    <location>
        <begin position="532"/>
        <end position="566"/>
    </location>
</feature>
<dbReference type="InterPro" id="IPR011990">
    <property type="entry name" value="TPR-like_helical_dom_sf"/>
</dbReference>
<dbReference type="PROSITE" id="PS51375">
    <property type="entry name" value="PPR"/>
    <property type="match status" value="6"/>
</dbReference>
<dbReference type="InterPro" id="IPR051114">
    <property type="entry name" value="Mito_RNA_Proc_CCM1"/>
</dbReference>
<dbReference type="Pfam" id="PF13041">
    <property type="entry name" value="PPR_2"/>
    <property type="match status" value="2"/>
</dbReference>
<sequence>MKKPGGAEKKKVRRSPGVASNGSNSTTSTKQGVKDVFQLFAEKARDHKGLVSRWAVLQETRVEYFRGKDFVAFVRNHSELKDILESDKGLEPEDIANTLLQKNLLVRCDRVVKIVRPGKKKLSSWPAHLEIYHDQVFSENDAFFAWAFVKRRPLWQTLLSFFWPVLTLAICLFPVYPHWAKLLILYTCAGLLLLILSLLFIRALIFGAIWVLFGKRVWFFPNILAEEATLQDLFQVWPQKDEAERPKWTARLFYAIVAVVVILLLRHHAPDEAARARYQKRVSNIIDDVLEWSPRLALSGMMDTVVNVTDSNDNAADDSKTGSEKVYFTDDLDEETDLKEESEDVIGNLEDSDHQQRDLKTKQNQRVSSFLALSEEMESYESKQSSSCRTIINHVHSFTQSKQRRPVRRVNRLPSKSTKSVLKQDLDLPKVFMRDTVTRISHILRFSTWDSAQEQLMELPIKWDSYTVNQVLKTHPPMEKAWLFFSWASKLKGFKHDQFTYTTMLDIFGEAGRISSMNYIFQQMQDKGIKIDAVTYTSLLHWLSDHGDINESIKLWQDMKDKGCVPNVVCYTAYMKGLFDHNRVKEGAKIYKEMLQSGCSPNCHTYTVLMEHLASSGKFDGVLEIFSKMQDAGVQPDKATCNILVGKCCKAGETQAMMKILHYMKENFLVLRYSVYQEAFHTLKMAGVSDRLLRDVNRHLSLQSFNQDQIDESNGIAESSCFTLDDRMILYLLNKKSLLAVDYLLDSLMNKRLKLDPRIVSTVVEVNCSCGRVNGAFLAFEVSVKLGITIERITYLTMVGELIRTNSFSRVVDIVEAMVGAGLSLGSELTALLIHRLGCAREPASAEKLFSILPDQQKGIAVYTALINTYFTFGNADKGLEIFETMRKQGINLALRKKRRDLNLKAAAGKCQWRKQSVIFFLLEILTVEMLDMEMGLSLEAVAAGMIGQMGLDSLIFLLQYYGLKEKQGAKDVFRLFA</sequence>
<reference evidence="6 7" key="1">
    <citation type="journal article" date="2021" name="bioRxiv">
        <title>Chromosome-scale and haplotype-resolved genome assembly of a tetraploid potato cultivar.</title>
        <authorList>
            <person name="Sun H."/>
            <person name="Jiao W.-B."/>
            <person name="Krause K."/>
            <person name="Campoy J.A."/>
            <person name="Goel M."/>
            <person name="Folz-Donahue K."/>
            <person name="Kukat C."/>
            <person name="Huettel B."/>
            <person name="Schneeberger K."/>
        </authorList>
    </citation>
    <scope>NUCLEOTIDE SEQUENCE [LARGE SCALE GENOMIC DNA]</scope>
    <source>
        <strain evidence="6">SolTubOtavaFocal</strain>
        <tissue evidence="6">Leaves</tissue>
    </source>
</reference>
<dbReference type="Pfam" id="PF13812">
    <property type="entry name" value="PPR_3"/>
    <property type="match status" value="2"/>
</dbReference>
<dbReference type="PANTHER" id="PTHR47934:SF28">
    <property type="entry name" value="OS04G0488500 PROTEIN"/>
    <property type="match status" value="1"/>
</dbReference>
<feature type="transmembrane region" description="Helical" evidence="5">
    <location>
        <begin position="248"/>
        <end position="265"/>
    </location>
</feature>
<comment type="similarity">
    <text evidence="1">Belongs to the PPR family. P subfamily.</text>
</comment>
<dbReference type="Proteomes" id="UP000826656">
    <property type="component" value="Unassembled WGS sequence"/>
</dbReference>
<protein>
    <recommendedName>
        <fullName evidence="8">Translocation protein SEC62</fullName>
    </recommendedName>
</protein>
<dbReference type="InterPro" id="IPR004728">
    <property type="entry name" value="Sec62"/>
</dbReference>
<proteinExistence type="inferred from homology"/>
<name>A0ABQ7WTN1_SOLTU</name>
<keyword evidence="7" id="KW-1185">Reference proteome</keyword>
<dbReference type="PANTHER" id="PTHR47934">
    <property type="entry name" value="PENTATRICOPEPTIDE REPEAT-CONTAINING PROTEIN PET309, MITOCHONDRIAL"/>
    <property type="match status" value="1"/>
</dbReference>
<feature type="repeat" description="PPR" evidence="3">
    <location>
        <begin position="567"/>
        <end position="601"/>
    </location>
</feature>
<keyword evidence="5" id="KW-1133">Transmembrane helix</keyword>
<evidence type="ECO:0008006" key="8">
    <source>
        <dbReference type="Google" id="ProtNLM"/>
    </source>
</evidence>
<dbReference type="Gene3D" id="1.25.40.10">
    <property type="entry name" value="Tetratricopeptide repeat domain"/>
    <property type="match status" value="3"/>
</dbReference>
<evidence type="ECO:0000256" key="1">
    <source>
        <dbReference type="ARBA" id="ARBA00007626"/>
    </source>
</evidence>
<feature type="repeat" description="PPR" evidence="3">
    <location>
        <begin position="602"/>
        <end position="636"/>
    </location>
</feature>
<keyword evidence="2" id="KW-0677">Repeat</keyword>
<dbReference type="Pfam" id="PF03839">
    <property type="entry name" value="Sec62"/>
    <property type="match status" value="1"/>
</dbReference>
<feature type="compositionally biased region" description="Basic and acidic residues" evidence="4">
    <location>
        <begin position="351"/>
        <end position="361"/>
    </location>
</feature>
<dbReference type="EMBL" id="JAIVGD010000001">
    <property type="protein sequence ID" value="KAH0784106.1"/>
    <property type="molecule type" value="Genomic_DNA"/>
</dbReference>
<feature type="transmembrane region" description="Helical" evidence="5">
    <location>
        <begin position="183"/>
        <end position="213"/>
    </location>
</feature>
<evidence type="ECO:0000256" key="3">
    <source>
        <dbReference type="PROSITE-ProRule" id="PRU00708"/>
    </source>
</evidence>
<gene>
    <name evidence="6" type="ORF">KY290_003704</name>
</gene>
<evidence type="ECO:0000313" key="6">
    <source>
        <dbReference type="EMBL" id="KAH0784106.1"/>
    </source>
</evidence>
<feature type="repeat" description="PPR" evidence="3">
    <location>
        <begin position="637"/>
        <end position="671"/>
    </location>
</feature>
<dbReference type="NCBIfam" id="TIGR00756">
    <property type="entry name" value="PPR"/>
    <property type="match status" value="6"/>
</dbReference>
<evidence type="ECO:0000256" key="5">
    <source>
        <dbReference type="SAM" id="Phobius"/>
    </source>
</evidence>
<evidence type="ECO:0000256" key="2">
    <source>
        <dbReference type="ARBA" id="ARBA00022737"/>
    </source>
</evidence>
<organism evidence="6 7">
    <name type="scientific">Solanum tuberosum</name>
    <name type="common">Potato</name>
    <dbReference type="NCBI Taxonomy" id="4113"/>
    <lineage>
        <taxon>Eukaryota</taxon>
        <taxon>Viridiplantae</taxon>
        <taxon>Streptophyta</taxon>
        <taxon>Embryophyta</taxon>
        <taxon>Tracheophyta</taxon>
        <taxon>Spermatophyta</taxon>
        <taxon>Magnoliopsida</taxon>
        <taxon>eudicotyledons</taxon>
        <taxon>Gunneridae</taxon>
        <taxon>Pentapetalae</taxon>
        <taxon>asterids</taxon>
        <taxon>lamiids</taxon>
        <taxon>Solanales</taxon>
        <taxon>Solanaceae</taxon>
        <taxon>Solanoideae</taxon>
        <taxon>Solaneae</taxon>
        <taxon>Solanum</taxon>
    </lineage>
</organism>
<dbReference type="InterPro" id="IPR002885">
    <property type="entry name" value="PPR_rpt"/>
</dbReference>
<comment type="caution">
    <text evidence="6">The sequence shown here is derived from an EMBL/GenBank/DDBJ whole genome shotgun (WGS) entry which is preliminary data.</text>
</comment>
<feature type="repeat" description="PPR" evidence="3">
    <location>
        <begin position="859"/>
        <end position="893"/>
    </location>
</feature>
<feature type="compositionally biased region" description="Polar residues" evidence="4">
    <location>
        <begin position="18"/>
        <end position="29"/>
    </location>
</feature>
<feature type="transmembrane region" description="Helical" evidence="5">
    <location>
        <begin position="158"/>
        <end position="177"/>
    </location>
</feature>
<evidence type="ECO:0000256" key="4">
    <source>
        <dbReference type="SAM" id="MobiDB-lite"/>
    </source>
</evidence>
<evidence type="ECO:0000313" key="7">
    <source>
        <dbReference type="Proteomes" id="UP000826656"/>
    </source>
</evidence>